<proteinExistence type="predicted"/>
<gene>
    <name evidence="1" type="ORF">CCR75_005006</name>
</gene>
<organism evidence="1 2">
    <name type="scientific">Bremia lactucae</name>
    <name type="common">Lettuce downy mildew</name>
    <dbReference type="NCBI Taxonomy" id="4779"/>
    <lineage>
        <taxon>Eukaryota</taxon>
        <taxon>Sar</taxon>
        <taxon>Stramenopiles</taxon>
        <taxon>Oomycota</taxon>
        <taxon>Peronosporomycetes</taxon>
        <taxon>Peronosporales</taxon>
        <taxon>Peronosporaceae</taxon>
        <taxon>Bremia</taxon>
    </lineage>
</organism>
<evidence type="ECO:0000313" key="1">
    <source>
        <dbReference type="EMBL" id="TDH70915.1"/>
    </source>
</evidence>
<sequence>MVCFIGKRHIALRRLSYGGSAPHAGGQDKSSISSLLKITGFVGGLAYIYNDPDVLPASIKKLLSIQDLEGRAMSPEEYEKWRAKQAGFLTFVTQQNEKEIKPIFAQKKENYEPPNTNDDVPIPRGDVSPLEVKSSLEKLLAEARENEAAFIADFKLNRNSLSEEDSQMLQAFKDEKSRLKKQLEFFNNTK</sequence>
<protein>
    <submittedName>
        <fullName evidence="1">Uncharacterized protein</fullName>
    </submittedName>
</protein>
<keyword evidence="2" id="KW-1185">Reference proteome</keyword>
<dbReference type="EMBL" id="SHOA02000001">
    <property type="protein sequence ID" value="TDH70915.1"/>
    <property type="molecule type" value="Genomic_DNA"/>
</dbReference>
<dbReference type="Proteomes" id="UP000294530">
    <property type="component" value="Unassembled WGS sequence"/>
</dbReference>
<comment type="caution">
    <text evidence="1">The sequence shown here is derived from an EMBL/GenBank/DDBJ whole genome shotgun (WGS) entry which is preliminary data.</text>
</comment>
<dbReference type="OrthoDB" id="70660at2759"/>
<reference evidence="1 2" key="1">
    <citation type="journal article" date="2021" name="Genome Biol.">
        <title>AFLAP: assembly-free linkage analysis pipeline using k-mers from genome sequencing data.</title>
        <authorList>
            <person name="Fletcher K."/>
            <person name="Zhang L."/>
            <person name="Gil J."/>
            <person name="Han R."/>
            <person name="Cavanaugh K."/>
            <person name="Michelmore R."/>
        </authorList>
    </citation>
    <scope>NUCLEOTIDE SEQUENCE [LARGE SCALE GENOMIC DNA]</scope>
    <source>
        <strain evidence="1 2">SF5</strain>
    </source>
</reference>
<dbReference type="RefSeq" id="XP_067820414.1">
    <property type="nucleotide sequence ID" value="XM_067963091.1"/>
</dbReference>
<name>A0A976FQK0_BRELC</name>
<dbReference type="AlphaFoldDB" id="A0A976FQK0"/>
<dbReference type="KEGG" id="blac:94348762"/>
<evidence type="ECO:0000313" key="2">
    <source>
        <dbReference type="Proteomes" id="UP000294530"/>
    </source>
</evidence>
<dbReference type="GeneID" id="94348762"/>
<accession>A0A976FQK0</accession>